<dbReference type="CDD" id="cd12380">
    <property type="entry name" value="RRM3_I_PABPs"/>
    <property type="match status" value="1"/>
</dbReference>
<sequence length="984" mass="109892">MGAAPAAEEEEGTGAAPAPAPATLAPPCATLYVGDLDERVTEKELASAFAGFGPISSIRVCRDRCSGDSLRYAYVNFLSFAHADKARKSMNHVALMGQPMRIMWSKRDPISRRTGVGNLFVRNLGAGVNGAELERSFSVYGAVESCKVAVDEMGRSKGFGFVQMGSEEAALSAIAALNGKTSTGLSEKLYVSKFLQRNKWQTGTQEPEYTNLYVKNLDRDITADILREKFSVFGKINSAVVMKDKDGKSKGFGFVDFESGEQAKKALEAMNGSTLGLKIIYVGRAQKKSERKELLKLQFGKPYGSNVYVKFLDKSVDDKALREHFAVCGKILSAKVMRYENGESKGFGFICFSSLADANAAVAKFNGTIFHNKHIYVAIAQRKEDRQQLNFAKPIPGKGAASFGFSQMHYSPYCTQINNIPVKPGVQIRYSSLLPYQSKVPTNADATWANYVPFSVQANHVPYVPHLVKPGYMQNLQHMQLPNGYGSWPRMCYTRRPAYASQGSKKMSENVIVIKLRQTSRSGSCSSDFYSDFTITWGGGRATIYNGGEDLQLMMDRASGSGGESKTAFLFGRFDVQIKLIPGNSTGTDEIDFEFLGSNSSYVLHTNIYTGGNGGREQQFHFWFDPTADFHTYSILWNPQQIIWYVDGMPIRVFKKANVSEVAYPENQPMKIHASLWDGSNWIGPIDWSKAPFIAHYHGYSYTACVWTGTLDGEKRRETMSLLHEACAKWGFFWRVKKFANAHYEDFLKQKFYNSELAKGLGPQTNAAEVDWECTYYLQHQPVCNINDFPDITAEFRQTMDEYIKQLVKVAEKLAESLSENLGLEIDYLKKTFSPPFVGTKVAIYPQCPEPEYVTGFRAHTDAGGIILLLQDDTVPGLEFFKDGGWVPISPTKDNRIFVNIGDQIEVVSNGTYKSILHRVTAPKEGNRLSIAMFYNPGNGAVISPVPKLLYPSGYRFQEYLEYYFGTKFSNKVARFQTLREVFK</sequence>
<feature type="domain" description="RRM" evidence="25">
    <location>
        <begin position="29"/>
        <end position="107"/>
    </location>
</feature>
<feature type="domain" description="GH16" evidence="27">
    <location>
        <begin position="446"/>
        <end position="697"/>
    </location>
</feature>
<evidence type="ECO:0000256" key="18">
    <source>
        <dbReference type="ARBA" id="ARBA00039090"/>
    </source>
</evidence>
<dbReference type="PROSITE" id="PS51762">
    <property type="entry name" value="GH16_2"/>
    <property type="match status" value="1"/>
</dbReference>
<dbReference type="Pfam" id="PF00722">
    <property type="entry name" value="Glyco_hydro_16"/>
    <property type="match status" value="1"/>
</dbReference>
<dbReference type="Gene3D" id="2.60.120.330">
    <property type="entry name" value="B-lactam Antibiotic, Isopenicillin N Synthase, Chain"/>
    <property type="match status" value="1"/>
</dbReference>
<accession>A0A6V7QSL2</accession>
<evidence type="ECO:0000256" key="2">
    <source>
        <dbReference type="ARBA" id="ARBA00004123"/>
    </source>
</evidence>
<dbReference type="GO" id="GO:0004553">
    <property type="term" value="F:hydrolase activity, hydrolyzing O-glycosyl compounds"/>
    <property type="evidence" value="ECO:0007669"/>
    <property type="project" value="InterPro"/>
</dbReference>
<proteinExistence type="inferred from homology"/>
<evidence type="ECO:0000256" key="24">
    <source>
        <dbReference type="SAM" id="MobiDB-lite"/>
    </source>
</evidence>
<evidence type="ECO:0000313" key="28">
    <source>
        <dbReference type="EMBL" id="CAD1846222.1"/>
    </source>
</evidence>
<evidence type="ECO:0000256" key="11">
    <source>
        <dbReference type="ARBA" id="ARBA00022884"/>
    </source>
</evidence>
<keyword evidence="10" id="KW-0677">Repeat</keyword>
<dbReference type="GO" id="GO:0009815">
    <property type="term" value="F:1-aminocyclopropane-1-carboxylate oxidase activity"/>
    <property type="evidence" value="ECO:0007669"/>
    <property type="project" value="UniProtKB-EC"/>
</dbReference>
<dbReference type="InterPro" id="IPR035979">
    <property type="entry name" value="RBD_domain_sf"/>
</dbReference>
<evidence type="ECO:0000256" key="17">
    <source>
        <dbReference type="ARBA" id="ARBA00037892"/>
    </source>
</evidence>
<evidence type="ECO:0000259" key="25">
    <source>
        <dbReference type="PROSITE" id="PS50102"/>
    </source>
</evidence>
<comment type="similarity">
    <text evidence="6">Belongs to the polyadenylate-binding protein type-1 family.</text>
</comment>
<dbReference type="SMART" id="SM00360">
    <property type="entry name" value="RRM"/>
    <property type="match status" value="4"/>
</dbReference>
<dbReference type="Pfam" id="PF03171">
    <property type="entry name" value="2OG-FeII_Oxy"/>
    <property type="match status" value="1"/>
</dbReference>
<evidence type="ECO:0000256" key="14">
    <source>
        <dbReference type="ARBA" id="ARBA00023004"/>
    </source>
</evidence>
<keyword evidence="7" id="KW-0963">Cytoplasm</keyword>
<dbReference type="FunFam" id="2.60.120.330:FF:000010">
    <property type="entry name" value="1-aminocyclopropane-1-carboxylate oxidase 1"/>
    <property type="match status" value="1"/>
</dbReference>
<dbReference type="EC" id="1.14.17.4" evidence="18"/>
<organism evidence="28">
    <name type="scientific">Ananas comosus var. bracteatus</name>
    <name type="common">red pineapple</name>
    <dbReference type="NCBI Taxonomy" id="296719"/>
    <lineage>
        <taxon>Eukaryota</taxon>
        <taxon>Viridiplantae</taxon>
        <taxon>Streptophyta</taxon>
        <taxon>Embryophyta</taxon>
        <taxon>Tracheophyta</taxon>
        <taxon>Spermatophyta</taxon>
        <taxon>Magnoliopsida</taxon>
        <taxon>Liliopsida</taxon>
        <taxon>Poales</taxon>
        <taxon>Bromeliaceae</taxon>
        <taxon>Bromelioideae</taxon>
        <taxon>Ananas</taxon>
    </lineage>
</organism>
<evidence type="ECO:0000256" key="7">
    <source>
        <dbReference type="ARBA" id="ARBA00022490"/>
    </source>
</evidence>
<dbReference type="PROSITE" id="PS50102">
    <property type="entry name" value="RRM"/>
    <property type="match status" value="4"/>
</dbReference>
<dbReference type="InterPro" id="IPR000504">
    <property type="entry name" value="RRM_dom"/>
</dbReference>
<dbReference type="InterPro" id="IPR027443">
    <property type="entry name" value="IPNS-like_sf"/>
</dbReference>
<keyword evidence="16" id="KW-0292">Fruit ripening</keyword>
<evidence type="ECO:0000256" key="3">
    <source>
        <dbReference type="ARBA" id="ARBA00004496"/>
    </source>
</evidence>
<keyword evidence="14" id="KW-0408">Iron</keyword>
<dbReference type="GO" id="GO:0046872">
    <property type="term" value="F:metal ion binding"/>
    <property type="evidence" value="ECO:0007669"/>
    <property type="project" value="UniProtKB-KW"/>
</dbReference>
<dbReference type="Gene3D" id="2.60.120.200">
    <property type="match status" value="1"/>
</dbReference>
<feature type="domain" description="RRM" evidence="25">
    <location>
        <begin position="117"/>
        <end position="196"/>
    </location>
</feature>
<evidence type="ECO:0000256" key="5">
    <source>
        <dbReference type="ARBA" id="ARBA00008056"/>
    </source>
</evidence>
<evidence type="ECO:0000256" key="22">
    <source>
        <dbReference type="ARBA" id="ARBA00069667"/>
    </source>
</evidence>
<dbReference type="GO" id="GO:0009835">
    <property type="term" value="P:fruit ripening"/>
    <property type="evidence" value="ECO:0007669"/>
    <property type="project" value="UniProtKB-KW"/>
</dbReference>
<evidence type="ECO:0000256" key="15">
    <source>
        <dbReference type="ARBA" id="ARBA00023242"/>
    </source>
</evidence>
<evidence type="ECO:0000256" key="13">
    <source>
        <dbReference type="ARBA" id="ARBA00023002"/>
    </source>
</evidence>
<feature type="region of interest" description="Disordered" evidence="24">
    <location>
        <begin position="1"/>
        <end position="21"/>
    </location>
</feature>
<dbReference type="FunFam" id="3.30.70.330:FF:000651">
    <property type="entry name" value="Poly(A) binding protein cytoplasmic 1 like"/>
    <property type="match status" value="1"/>
</dbReference>
<dbReference type="PROSITE" id="PS51471">
    <property type="entry name" value="FE2OG_OXY"/>
    <property type="match status" value="1"/>
</dbReference>
<gene>
    <name evidence="28" type="ORF">CB5_LOCUS29433</name>
</gene>
<comment type="similarity">
    <text evidence="4">Belongs to the alkB family.</text>
</comment>
<feature type="domain" description="RRM" evidence="25">
    <location>
        <begin position="210"/>
        <end position="287"/>
    </location>
</feature>
<comment type="catalytic activity">
    <reaction evidence="20">
        <text>1-aminocyclopropane-1-carboxylate + L-ascorbate + O2 = ethene + L-dehydroascorbate + hydrogen cyanide + CO2 + 2 H2O</text>
        <dbReference type="Rhea" id="RHEA:23640"/>
        <dbReference type="ChEBI" id="CHEBI:15377"/>
        <dbReference type="ChEBI" id="CHEBI:15379"/>
        <dbReference type="ChEBI" id="CHEBI:16526"/>
        <dbReference type="ChEBI" id="CHEBI:18153"/>
        <dbReference type="ChEBI" id="CHEBI:18407"/>
        <dbReference type="ChEBI" id="CHEBI:38290"/>
        <dbReference type="ChEBI" id="CHEBI:58360"/>
        <dbReference type="ChEBI" id="CHEBI:58539"/>
        <dbReference type="EC" id="1.14.17.4"/>
    </reaction>
</comment>
<evidence type="ECO:0000256" key="16">
    <source>
        <dbReference type="ARBA" id="ARBA00033478"/>
    </source>
</evidence>
<dbReference type="SUPFAM" id="SSF54928">
    <property type="entry name" value="RNA-binding domain, RBD"/>
    <property type="match status" value="2"/>
</dbReference>
<evidence type="ECO:0000256" key="6">
    <source>
        <dbReference type="ARBA" id="ARBA00008557"/>
    </source>
</evidence>
<keyword evidence="15" id="KW-0539">Nucleus</keyword>
<keyword evidence="12" id="KW-0847">Vitamin C</keyword>
<dbReference type="InterPro" id="IPR005123">
    <property type="entry name" value="Oxoglu/Fe-dep_dioxygenase_dom"/>
</dbReference>
<feature type="domain" description="Fe2OG dioxygenase" evidence="26">
    <location>
        <begin position="832"/>
        <end position="937"/>
    </location>
</feature>
<keyword evidence="9" id="KW-0479">Metal-binding</keyword>
<keyword evidence="11 23" id="KW-0694">RNA-binding</keyword>
<comment type="cofactor">
    <cofactor evidence="1">
        <name>Fe cation</name>
        <dbReference type="ChEBI" id="CHEBI:24875"/>
    </cofactor>
</comment>
<evidence type="ECO:0000256" key="9">
    <source>
        <dbReference type="ARBA" id="ARBA00022723"/>
    </source>
</evidence>
<dbReference type="PANTHER" id="PTHR24012">
    <property type="entry name" value="RNA BINDING PROTEIN"/>
    <property type="match status" value="1"/>
</dbReference>
<dbReference type="InterPro" id="IPR013320">
    <property type="entry name" value="ConA-like_dom_sf"/>
</dbReference>
<dbReference type="AlphaFoldDB" id="A0A6V7QSL2"/>
<keyword evidence="8" id="KW-0266">Ethylene biosynthesis</keyword>
<dbReference type="GO" id="GO:0005634">
    <property type="term" value="C:nucleus"/>
    <property type="evidence" value="ECO:0007669"/>
    <property type="project" value="UniProtKB-SubCell"/>
</dbReference>
<dbReference type="InterPro" id="IPR044861">
    <property type="entry name" value="IPNS-like_FE2OG_OXY"/>
</dbReference>
<evidence type="ECO:0000259" key="27">
    <source>
        <dbReference type="PROSITE" id="PS51762"/>
    </source>
</evidence>
<comment type="similarity">
    <text evidence="5">Belongs to the iron/ascorbate-dependent oxidoreductase family.</text>
</comment>
<evidence type="ECO:0000256" key="12">
    <source>
        <dbReference type="ARBA" id="ARBA00022896"/>
    </source>
</evidence>
<feature type="domain" description="RRM" evidence="25">
    <location>
        <begin position="305"/>
        <end position="382"/>
    </location>
</feature>
<evidence type="ECO:0000256" key="8">
    <source>
        <dbReference type="ARBA" id="ARBA00022666"/>
    </source>
</evidence>
<comment type="function">
    <text evidence="21">Binds the poly(A) tail of mRNA. Appears to be an important mediator of the multiple roles of the poly(A) tail in mRNA biogenesis, stability and translation.</text>
</comment>
<reference evidence="28" key="1">
    <citation type="submission" date="2020-07" db="EMBL/GenBank/DDBJ databases">
        <authorList>
            <person name="Lin J."/>
        </authorList>
    </citation>
    <scope>NUCLEOTIDE SEQUENCE</scope>
</reference>
<dbReference type="GO" id="GO:0003723">
    <property type="term" value="F:RNA binding"/>
    <property type="evidence" value="ECO:0007669"/>
    <property type="project" value="UniProtKB-UniRule"/>
</dbReference>
<dbReference type="SUPFAM" id="SSF49899">
    <property type="entry name" value="Concanavalin A-like lectins/glucanases"/>
    <property type="match status" value="1"/>
</dbReference>
<dbReference type="GO" id="GO:0005737">
    <property type="term" value="C:cytoplasm"/>
    <property type="evidence" value="ECO:0007669"/>
    <property type="project" value="UniProtKB-SubCell"/>
</dbReference>
<protein>
    <recommendedName>
        <fullName evidence="22">1-aminocyclopropane-1-carboxylate oxidase</fullName>
        <ecNumber evidence="18">1.14.17.4</ecNumber>
    </recommendedName>
    <alternativeName>
        <fullName evidence="19">Ethylene-forming enzyme</fullName>
    </alternativeName>
</protein>
<name>A0A6V7QSL2_ANACO</name>
<evidence type="ECO:0000256" key="21">
    <source>
        <dbReference type="ARBA" id="ARBA00054110"/>
    </source>
</evidence>
<dbReference type="SUPFAM" id="SSF51197">
    <property type="entry name" value="Clavaminate synthase-like"/>
    <property type="match status" value="1"/>
</dbReference>
<dbReference type="GO" id="GO:0009693">
    <property type="term" value="P:ethylene biosynthetic process"/>
    <property type="evidence" value="ECO:0007669"/>
    <property type="project" value="UniProtKB-KW"/>
</dbReference>
<dbReference type="InterPro" id="IPR000757">
    <property type="entry name" value="Beta-glucanase-like"/>
</dbReference>
<comment type="subcellular location">
    <subcellularLocation>
        <location evidence="3">Cytoplasm</location>
    </subcellularLocation>
    <subcellularLocation>
        <location evidence="2">Nucleus</location>
    </subcellularLocation>
</comment>
<evidence type="ECO:0000256" key="23">
    <source>
        <dbReference type="PROSITE-ProRule" id="PRU00176"/>
    </source>
</evidence>
<evidence type="ECO:0000259" key="26">
    <source>
        <dbReference type="PROSITE" id="PS51471"/>
    </source>
</evidence>
<dbReference type="GO" id="GO:0005975">
    <property type="term" value="P:carbohydrate metabolic process"/>
    <property type="evidence" value="ECO:0007669"/>
    <property type="project" value="InterPro"/>
</dbReference>
<dbReference type="GO" id="GO:0031418">
    <property type="term" value="F:L-ascorbic acid binding"/>
    <property type="evidence" value="ECO:0007669"/>
    <property type="project" value="UniProtKB-KW"/>
</dbReference>
<evidence type="ECO:0000256" key="20">
    <source>
        <dbReference type="ARBA" id="ARBA00050579"/>
    </source>
</evidence>
<dbReference type="Gene3D" id="3.30.70.330">
    <property type="match status" value="4"/>
</dbReference>
<dbReference type="Pfam" id="PF00076">
    <property type="entry name" value="RRM_1"/>
    <property type="match status" value="4"/>
</dbReference>
<comment type="pathway">
    <text evidence="17">Alkene biosynthesis; ethylene biosynthesis via S-adenosyl-L-methionine; ethylene from S-adenosyl-L-methionine: step 2/2.</text>
</comment>
<evidence type="ECO:0000256" key="1">
    <source>
        <dbReference type="ARBA" id="ARBA00001962"/>
    </source>
</evidence>
<evidence type="ECO:0000256" key="4">
    <source>
        <dbReference type="ARBA" id="ARBA00007879"/>
    </source>
</evidence>
<keyword evidence="13" id="KW-0560">Oxidoreductase</keyword>
<dbReference type="EMBL" id="CAJEUB010000012">
    <property type="protein sequence ID" value="CAD1846222.1"/>
    <property type="molecule type" value="Genomic_DNA"/>
</dbReference>
<dbReference type="InterPro" id="IPR012677">
    <property type="entry name" value="Nucleotide-bd_a/b_plait_sf"/>
</dbReference>
<evidence type="ECO:0000256" key="19">
    <source>
        <dbReference type="ARBA" id="ARBA00041616"/>
    </source>
</evidence>
<evidence type="ECO:0000256" key="10">
    <source>
        <dbReference type="ARBA" id="ARBA00022737"/>
    </source>
</evidence>